<evidence type="ECO:0000256" key="5">
    <source>
        <dbReference type="ARBA" id="ARBA00022705"/>
    </source>
</evidence>
<keyword evidence="5 12" id="KW-0235">DNA replication</keyword>
<comment type="catalytic activity">
    <reaction evidence="12">
        <text>ssDNA + n NTP = ssDNA/pppN(pN)n-1 hybrid + (n-1) diphosphate.</text>
        <dbReference type="EC" id="2.7.7.101"/>
    </reaction>
</comment>
<keyword evidence="11 12" id="KW-0804">Transcription</keyword>
<dbReference type="InterPro" id="IPR037068">
    <property type="entry name" value="DNA_primase_core_N_sf"/>
</dbReference>
<dbReference type="SUPFAM" id="SSF117023">
    <property type="entry name" value="DNA primase DnaG, C-terminal domain"/>
    <property type="match status" value="1"/>
</dbReference>
<evidence type="ECO:0000256" key="2">
    <source>
        <dbReference type="ARBA" id="ARBA00022515"/>
    </source>
</evidence>
<name>A0A432XSH2_9GAMM</name>
<dbReference type="InterPro" id="IPR016136">
    <property type="entry name" value="DNA_helicase_N/primase_C"/>
</dbReference>
<dbReference type="HAMAP" id="MF_00974">
    <property type="entry name" value="DNA_primase_DnaG"/>
    <property type="match status" value="1"/>
</dbReference>
<keyword evidence="1 12" id="KW-0240">DNA-directed RNA polymerase</keyword>
<evidence type="ECO:0000313" key="17">
    <source>
        <dbReference type="Proteomes" id="UP000287198"/>
    </source>
</evidence>
<evidence type="ECO:0000256" key="13">
    <source>
        <dbReference type="PIRNR" id="PIRNR002811"/>
    </source>
</evidence>
<dbReference type="Pfam" id="PF08278">
    <property type="entry name" value="DnaG_DnaB_bind"/>
    <property type="match status" value="1"/>
</dbReference>
<dbReference type="SMART" id="SM00766">
    <property type="entry name" value="DnaG_DnaB_bind"/>
    <property type="match status" value="1"/>
</dbReference>
<keyword evidence="3 12" id="KW-0808">Transferase</keyword>
<proteinExistence type="inferred from homology"/>
<evidence type="ECO:0000313" key="16">
    <source>
        <dbReference type="EMBL" id="RUO51531.1"/>
    </source>
</evidence>
<dbReference type="OrthoDB" id="9803773at2"/>
<dbReference type="RefSeq" id="WP_126764361.1">
    <property type="nucleotide sequence ID" value="NZ_JBHLTZ010000014.1"/>
</dbReference>
<dbReference type="PANTHER" id="PTHR30313:SF2">
    <property type="entry name" value="DNA PRIMASE"/>
    <property type="match status" value="1"/>
</dbReference>
<evidence type="ECO:0000256" key="1">
    <source>
        <dbReference type="ARBA" id="ARBA00022478"/>
    </source>
</evidence>
<evidence type="ECO:0000256" key="3">
    <source>
        <dbReference type="ARBA" id="ARBA00022679"/>
    </source>
</evidence>
<dbReference type="GO" id="GO:0005737">
    <property type="term" value="C:cytoplasm"/>
    <property type="evidence" value="ECO:0007669"/>
    <property type="project" value="TreeGrafter"/>
</dbReference>
<keyword evidence="2 12" id="KW-0639">Primosome</keyword>
<keyword evidence="17" id="KW-1185">Reference proteome</keyword>
<organism evidence="16 17">
    <name type="scientific">Pseudidiomarina halophila</name>
    <dbReference type="NCBI Taxonomy" id="1449799"/>
    <lineage>
        <taxon>Bacteria</taxon>
        <taxon>Pseudomonadati</taxon>
        <taxon>Pseudomonadota</taxon>
        <taxon>Gammaproteobacteria</taxon>
        <taxon>Alteromonadales</taxon>
        <taxon>Idiomarinaceae</taxon>
        <taxon>Pseudidiomarina</taxon>
    </lineage>
</organism>
<evidence type="ECO:0000256" key="11">
    <source>
        <dbReference type="ARBA" id="ARBA00023163"/>
    </source>
</evidence>
<evidence type="ECO:0000256" key="14">
    <source>
        <dbReference type="PIRSR" id="PIRSR002811-1"/>
    </source>
</evidence>
<dbReference type="SMART" id="SM00493">
    <property type="entry name" value="TOPRIM"/>
    <property type="match status" value="1"/>
</dbReference>
<comment type="caution">
    <text evidence="16">The sequence shown here is derived from an EMBL/GenBank/DDBJ whole genome shotgun (WGS) entry which is preliminary data.</text>
</comment>
<comment type="domain">
    <text evidence="12">Contains an N-terminal zinc-binding domain, a central core domain that contains the primase activity, and a C-terminal DnaB-binding domain.</text>
</comment>
<keyword evidence="10 12" id="KW-0238">DNA-binding</keyword>
<dbReference type="GO" id="GO:0003899">
    <property type="term" value="F:DNA-directed RNA polymerase activity"/>
    <property type="evidence" value="ECO:0007669"/>
    <property type="project" value="UniProtKB-UniRule"/>
</dbReference>
<evidence type="ECO:0000256" key="12">
    <source>
        <dbReference type="HAMAP-Rule" id="MF_00974"/>
    </source>
</evidence>
<evidence type="ECO:0000259" key="15">
    <source>
        <dbReference type="PROSITE" id="PS50880"/>
    </source>
</evidence>
<dbReference type="Proteomes" id="UP000287198">
    <property type="component" value="Unassembled WGS sequence"/>
</dbReference>
<dbReference type="Gene3D" id="3.40.1360.10">
    <property type="match status" value="1"/>
</dbReference>
<dbReference type="EC" id="2.7.7.101" evidence="12"/>
<sequence>MAGLIPKSFIHDLLDRADVVEVVDSRVPLKKAGRNYQACCPFHNEKSPSFTVAPDKQFFHCFGCGEHGNAIDFLMRYDGLEFPDAVEELAALLGMEVPRETSVNPQAEARKRQQAADDYQQMEHAAKFFAHQLRRHPNAPKVIEYLKGRGLSGEIVKAFQIGYAPDGWDELLKALSKDQRSKDQLVDLKLVNRNDNGRYYDFFRDRIMFPIRDRRGRVVGFGGRILEGDGPKYLNSPETRVFHKGRELYGFYEVKQAHRQIEQVVIVEGYMDVVALAQAGIDFAVASLGTATTTDQLQMLFRATRKVVCCYDGDRAGRDAAWRALENALPLLTDGLELSFLFLPDGEDPDTLVRKEGADAFTARLGQAQSFTSYFFSHLSEQLDLASDSGRAALLSQAKPLIERIASDYYREALLAELARLLRREVSQVAAQVKQAPATGVKREELKITPMRRAIALLLQYPQLAQEVPVHDALGQLKVPGIQVFMQLHKQAREQNLTSAQLLELWRGTREEKLLRQLVTWEHHLDQDKISQEFFDTFLYFIDLFVEQRANELLAKERVAPLTHAEKKEYMALMQHRAQKNTGGDDSGQGKQRS</sequence>
<protein>
    <recommendedName>
        <fullName evidence="12 13">DNA primase</fullName>
        <ecNumber evidence="12">2.7.7.101</ecNumber>
    </recommendedName>
</protein>
<keyword evidence="7 12" id="KW-0863">Zinc-finger</keyword>
<dbReference type="PROSITE" id="PS50880">
    <property type="entry name" value="TOPRIM"/>
    <property type="match status" value="1"/>
</dbReference>
<dbReference type="InterPro" id="IPR002694">
    <property type="entry name" value="Znf_CHC2"/>
</dbReference>
<dbReference type="GO" id="GO:0003677">
    <property type="term" value="F:DNA binding"/>
    <property type="evidence" value="ECO:0007669"/>
    <property type="project" value="UniProtKB-KW"/>
</dbReference>
<feature type="zinc finger region" description="CHC2-type" evidence="12 14">
    <location>
        <begin position="40"/>
        <end position="64"/>
    </location>
</feature>
<dbReference type="PIRSF" id="PIRSF002811">
    <property type="entry name" value="DnaG"/>
    <property type="match status" value="1"/>
</dbReference>
<gene>
    <name evidence="12" type="primary">dnaG</name>
    <name evidence="16" type="ORF">CWI69_11130</name>
</gene>
<dbReference type="PANTHER" id="PTHR30313">
    <property type="entry name" value="DNA PRIMASE"/>
    <property type="match status" value="1"/>
</dbReference>
<dbReference type="Gene3D" id="3.90.980.10">
    <property type="entry name" value="DNA primase, catalytic core, N-terminal domain"/>
    <property type="match status" value="1"/>
</dbReference>
<evidence type="ECO:0000256" key="8">
    <source>
        <dbReference type="ARBA" id="ARBA00022833"/>
    </source>
</evidence>
<dbReference type="SUPFAM" id="SSF56731">
    <property type="entry name" value="DNA primase core"/>
    <property type="match status" value="1"/>
</dbReference>
<comment type="cofactor">
    <cofactor evidence="12 13 14">
        <name>Zn(2+)</name>
        <dbReference type="ChEBI" id="CHEBI:29105"/>
    </cofactor>
    <text evidence="12 13 14">Binds 1 zinc ion per monomer.</text>
</comment>
<dbReference type="Pfam" id="PF10410">
    <property type="entry name" value="DnaB_bind"/>
    <property type="match status" value="1"/>
</dbReference>
<evidence type="ECO:0000256" key="9">
    <source>
        <dbReference type="ARBA" id="ARBA00022842"/>
    </source>
</evidence>
<dbReference type="InterPro" id="IPR036977">
    <property type="entry name" value="DNA_primase_Znf_CHC2"/>
</dbReference>
<dbReference type="InterPro" id="IPR030846">
    <property type="entry name" value="DnaG_bac"/>
</dbReference>
<dbReference type="Pfam" id="PF01807">
    <property type="entry name" value="Zn_ribbon_DnaG"/>
    <property type="match status" value="1"/>
</dbReference>
<evidence type="ECO:0000256" key="7">
    <source>
        <dbReference type="ARBA" id="ARBA00022771"/>
    </source>
</evidence>
<dbReference type="InterPro" id="IPR034151">
    <property type="entry name" value="TOPRIM_DnaG_bac"/>
</dbReference>
<dbReference type="InterPro" id="IPR006171">
    <property type="entry name" value="TOPRIM_dom"/>
</dbReference>
<dbReference type="Gene3D" id="3.90.580.10">
    <property type="entry name" value="Zinc finger, CHC2-type domain"/>
    <property type="match status" value="1"/>
</dbReference>
<evidence type="ECO:0000256" key="4">
    <source>
        <dbReference type="ARBA" id="ARBA00022695"/>
    </source>
</evidence>
<keyword evidence="8 12" id="KW-0862">Zinc</keyword>
<dbReference type="Gene3D" id="1.10.860.10">
    <property type="entry name" value="DNAb Helicase, Chain A"/>
    <property type="match status" value="1"/>
</dbReference>
<dbReference type="AlphaFoldDB" id="A0A432XSH2"/>
<dbReference type="SUPFAM" id="SSF57783">
    <property type="entry name" value="Zinc beta-ribbon"/>
    <property type="match status" value="1"/>
</dbReference>
<feature type="domain" description="Toprim" evidence="15">
    <location>
        <begin position="262"/>
        <end position="344"/>
    </location>
</feature>
<dbReference type="InterPro" id="IPR050219">
    <property type="entry name" value="DnaG_primase"/>
</dbReference>
<keyword evidence="9" id="KW-0460">Magnesium</keyword>
<reference evidence="17" key="1">
    <citation type="journal article" date="2018" name="Front. Microbiol.">
        <title>Genome-Based Analysis Reveals the Taxonomy and Diversity of the Family Idiomarinaceae.</title>
        <authorList>
            <person name="Liu Y."/>
            <person name="Lai Q."/>
            <person name="Shao Z."/>
        </authorList>
    </citation>
    <scope>NUCLEOTIDE SEQUENCE [LARGE SCALE GENOMIC DNA]</scope>
    <source>
        <strain evidence="17">BH195</strain>
    </source>
</reference>
<dbReference type="Gene3D" id="1.20.50.20">
    <property type="entry name" value="DnaG, RNA polymerase domain, helical bundle"/>
    <property type="match status" value="1"/>
</dbReference>
<dbReference type="InterPro" id="IPR019475">
    <property type="entry name" value="DNA_primase_DnaB-bd"/>
</dbReference>
<comment type="subunit">
    <text evidence="12">Monomer. Interacts with DnaB.</text>
</comment>
<dbReference type="Pfam" id="PF13155">
    <property type="entry name" value="Toprim_2"/>
    <property type="match status" value="1"/>
</dbReference>
<dbReference type="InterPro" id="IPR013264">
    <property type="entry name" value="DNAG_N"/>
</dbReference>
<dbReference type="FunFam" id="3.90.580.10:FF:000001">
    <property type="entry name" value="DNA primase"/>
    <property type="match status" value="1"/>
</dbReference>
<dbReference type="NCBIfam" id="TIGR01391">
    <property type="entry name" value="dnaG"/>
    <property type="match status" value="1"/>
</dbReference>
<comment type="similarity">
    <text evidence="12 13">Belongs to the DnaG primase family.</text>
</comment>
<comment type="function">
    <text evidence="12 13">RNA polymerase that catalyzes the synthesis of short RNA molecules used as primers for DNA polymerase during DNA replication.</text>
</comment>
<accession>A0A432XSH2</accession>
<dbReference type="CDD" id="cd03364">
    <property type="entry name" value="TOPRIM_DnaG_primases"/>
    <property type="match status" value="1"/>
</dbReference>
<dbReference type="FunFam" id="3.90.980.10:FF:000001">
    <property type="entry name" value="DNA primase"/>
    <property type="match status" value="1"/>
</dbReference>
<dbReference type="GO" id="GO:0000428">
    <property type="term" value="C:DNA-directed RNA polymerase complex"/>
    <property type="evidence" value="ECO:0007669"/>
    <property type="project" value="UniProtKB-KW"/>
</dbReference>
<dbReference type="EMBL" id="PIPW01000004">
    <property type="protein sequence ID" value="RUO51531.1"/>
    <property type="molecule type" value="Genomic_DNA"/>
</dbReference>
<dbReference type="SMART" id="SM00400">
    <property type="entry name" value="ZnF_CHCC"/>
    <property type="match status" value="1"/>
</dbReference>
<dbReference type="GO" id="GO:0006269">
    <property type="term" value="P:DNA replication, synthesis of primer"/>
    <property type="evidence" value="ECO:0007669"/>
    <property type="project" value="UniProtKB-UniRule"/>
</dbReference>
<dbReference type="InterPro" id="IPR006295">
    <property type="entry name" value="DNA_primase_DnaG"/>
</dbReference>
<keyword evidence="4 12" id="KW-0548">Nucleotidyltransferase</keyword>
<dbReference type="FunFam" id="3.40.1360.10:FF:000002">
    <property type="entry name" value="DNA primase"/>
    <property type="match status" value="1"/>
</dbReference>
<evidence type="ECO:0000256" key="10">
    <source>
        <dbReference type="ARBA" id="ARBA00023125"/>
    </source>
</evidence>
<dbReference type="GO" id="GO:1990077">
    <property type="term" value="C:primosome complex"/>
    <property type="evidence" value="ECO:0007669"/>
    <property type="project" value="UniProtKB-KW"/>
</dbReference>
<keyword evidence="6 12" id="KW-0479">Metal-binding</keyword>
<dbReference type="InterPro" id="IPR013173">
    <property type="entry name" value="DNA_primase_DnaG_DnaB-bd_dom"/>
</dbReference>
<dbReference type="Pfam" id="PF08275">
    <property type="entry name" value="DNAG_N"/>
    <property type="match status" value="1"/>
</dbReference>
<evidence type="ECO:0000256" key="6">
    <source>
        <dbReference type="ARBA" id="ARBA00022723"/>
    </source>
</evidence>
<dbReference type="GO" id="GO:0008270">
    <property type="term" value="F:zinc ion binding"/>
    <property type="evidence" value="ECO:0007669"/>
    <property type="project" value="UniProtKB-UniRule"/>
</dbReference>